<proteinExistence type="predicted"/>
<organism evidence="1">
    <name type="scientific">viral metagenome</name>
    <dbReference type="NCBI Taxonomy" id="1070528"/>
    <lineage>
        <taxon>unclassified sequences</taxon>
        <taxon>metagenomes</taxon>
        <taxon>organismal metagenomes</taxon>
    </lineage>
</organism>
<dbReference type="EMBL" id="MN739879">
    <property type="protein sequence ID" value="QHT75505.1"/>
    <property type="molecule type" value="Genomic_DNA"/>
</dbReference>
<dbReference type="AlphaFoldDB" id="A0A6C0H5U2"/>
<name>A0A6C0H5U2_9ZZZZ</name>
<reference evidence="1" key="1">
    <citation type="journal article" date="2020" name="Nature">
        <title>Giant virus diversity and host interactions through global metagenomics.</title>
        <authorList>
            <person name="Schulz F."/>
            <person name="Roux S."/>
            <person name="Paez-Espino D."/>
            <person name="Jungbluth S."/>
            <person name="Walsh D.A."/>
            <person name="Denef V.J."/>
            <person name="McMahon K.D."/>
            <person name="Konstantinidis K.T."/>
            <person name="Eloe-Fadrosh E.A."/>
            <person name="Kyrpides N.C."/>
            <person name="Woyke T."/>
        </authorList>
    </citation>
    <scope>NUCLEOTIDE SEQUENCE</scope>
    <source>
        <strain evidence="1">GVMAG-M-3300023179-71</strain>
    </source>
</reference>
<evidence type="ECO:0000313" key="1">
    <source>
        <dbReference type="EMBL" id="QHT75505.1"/>
    </source>
</evidence>
<accession>A0A6C0H5U2</accession>
<protein>
    <submittedName>
        <fullName evidence="1">Uncharacterized protein</fullName>
    </submittedName>
</protein>
<sequence>MNKYVIYYVIKVDKKLDEYSDIYRICSKIRHKIKMMNENEINMNFDIDIDNEWKEKLETDENIFIYMAYMNNMSEKHLEDIINKKENDCELFEKIRKIMENRKYYEEIKKEFEKNIKLTKEYENILKETKKELNKNIISEEIKIHPVTYR</sequence>